<dbReference type="AlphaFoldDB" id="A0A699IEF2"/>
<protein>
    <submittedName>
        <fullName evidence="2">Anthranilate synthase alpha subunit 2, chloroplastic-like</fullName>
    </submittedName>
</protein>
<sequence>QDHHEGWKMKEFVEDPMGDPERTMEQWKPQRTDELPDAFCGNGIEPELLDVTAKFTTNQCF</sequence>
<feature type="region of interest" description="Disordered" evidence="1">
    <location>
        <begin position="1"/>
        <end position="27"/>
    </location>
</feature>
<feature type="non-terminal residue" evidence="2">
    <location>
        <position position="1"/>
    </location>
</feature>
<reference evidence="2" key="1">
    <citation type="journal article" date="2019" name="Sci. Rep.">
        <title>Draft genome of Tanacetum cinerariifolium, the natural source of mosquito coil.</title>
        <authorList>
            <person name="Yamashiro T."/>
            <person name="Shiraishi A."/>
            <person name="Satake H."/>
            <person name="Nakayama K."/>
        </authorList>
    </citation>
    <scope>NUCLEOTIDE SEQUENCE</scope>
</reference>
<evidence type="ECO:0000256" key="1">
    <source>
        <dbReference type="SAM" id="MobiDB-lite"/>
    </source>
</evidence>
<evidence type="ECO:0000313" key="2">
    <source>
        <dbReference type="EMBL" id="GEZ38561.1"/>
    </source>
</evidence>
<comment type="caution">
    <text evidence="2">The sequence shown here is derived from an EMBL/GenBank/DDBJ whole genome shotgun (WGS) entry which is preliminary data.</text>
</comment>
<accession>A0A699IEF2</accession>
<dbReference type="EMBL" id="BKCJ010272592">
    <property type="protein sequence ID" value="GEZ38561.1"/>
    <property type="molecule type" value="Genomic_DNA"/>
</dbReference>
<name>A0A699IEF2_TANCI</name>
<gene>
    <name evidence="2" type="ORF">Tci_510534</name>
</gene>
<proteinExistence type="predicted"/>
<organism evidence="2">
    <name type="scientific">Tanacetum cinerariifolium</name>
    <name type="common">Dalmatian daisy</name>
    <name type="synonym">Chrysanthemum cinerariifolium</name>
    <dbReference type="NCBI Taxonomy" id="118510"/>
    <lineage>
        <taxon>Eukaryota</taxon>
        <taxon>Viridiplantae</taxon>
        <taxon>Streptophyta</taxon>
        <taxon>Embryophyta</taxon>
        <taxon>Tracheophyta</taxon>
        <taxon>Spermatophyta</taxon>
        <taxon>Magnoliopsida</taxon>
        <taxon>eudicotyledons</taxon>
        <taxon>Gunneridae</taxon>
        <taxon>Pentapetalae</taxon>
        <taxon>asterids</taxon>
        <taxon>campanulids</taxon>
        <taxon>Asterales</taxon>
        <taxon>Asteraceae</taxon>
        <taxon>Asteroideae</taxon>
        <taxon>Anthemideae</taxon>
        <taxon>Anthemidinae</taxon>
        <taxon>Tanacetum</taxon>
    </lineage>
</organism>